<keyword evidence="4" id="KW-1185">Reference proteome</keyword>
<dbReference type="EMBL" id="JALLBG020000196">
    <property type="protein sequence ID" value="KAL3759809.1"/>
    <property type="molecule type" value="Genomic_DNA"/>
</dbReference>
<dbReference type="PANTHER" id="PTHR34123:SF1">
    <property type="entry name" value="OS04G0578200 PROTEIN"/>
    <property type="match status" value="1"/>
</dbReference>
<name>A0ABD3MB12_9STRA</name>
<dbReference type="InterPro" id="IPR011256">
    <property type="entry name" value="Reg_factor_effector_dom_sf"/>
</dbReference>
<accession>A0ABD3MB12</accession>
<evidence type="ECO:0000313" key="4">
    <source>
        <dbReference type="Proteomes" id="UP001530293"/>
    </source>
</evidence>
<feature type="signal peptide" evidence="2">
    <location>
        <begin position="1"/>
        <end position="24"/>
    </location>
</feature>
<dbReference type="PANTHER" id="PTHR34123">
    <property type="entry name" value="OS04G0578200 PROTEIN"/>
    <property type="match status" value="1"/>
</dbReference>
<comment type="similarity">
    <text evidence="1">Belongs to the HEBP family.</text>
</comment>
<evidence type="ECO:0000256" key="1">
    <source>
        <dbReference type="ARBA" id="ARBA00009817"/>
    </source>
</evidence>
<dbReference type="AlphaFoldDB" id="A0ABD3MB12"/>
<protein>
    <submittedName>
        <fullName evidence="3">Uncharacterized protein</fullName>
    </submittedName>
</protein>
<organism evidence="3 4">
    <name type="scientific">Discostella pseudostelligera</name>
    <dbReference type="NCBI Taxonomy" id="259834"/>
    <lineage>
        <taxon>Eukaryota</taxon>
        <taxon>Sar</taxon>
        <taxon>Stramenopiles</taxon>
        <taxon>Ochrophyta</taxon>
        <taxon>Bacillariophyta</taxon>
        <taxon>Coscinodiscophyceae</taxon>
        <taxon>Thalassiosirophycidae</taxon>
        <taxon>Stephanodiscales</taxon>
        <taxon>Stephanodiscaceae</taxon>
        <taxon>Discostella</taxon>
    </lineage>
</organism>
<comment type="caution">
    <text evidence="3">The sequence shown here is derived from an EMBL/GenBank/DDBJ whole genome shotgun (WGS) entry which is preliminary data.</text>
</comment>
<reference evidence="3 4" key="1">
    <citation type="submission" date="2024-10" db="EMBL/GenBank/DDBJ databases">
        <title>Updated reference genomes for cyclostephanoid diatoms.</title>
        <authorList>
            <person name="Roberts W.R."/>
            <person name="Alverson A.J."/>
        </authorList>
    </citation>
    <scope>NUCLEOTIDE SEQUENCE [LARGE SCALE GENOMIC DNA]</scope>
    <source>
        <strain evidence="3 4">AJA232-27</strain>
    </source>
</reference>
<evidence type="ECO:0000313" key="3">
    <source>
        <dbReference type="EMBL" id="KAL3759809.1"/>
    </source>
</evidence>
<dbReference type="SUPFAM" id="SSF55136">
    <property type="entry name" value="Probable bacterial effector-binding domain"/>
    <property type="match status" value="1"/>
</dbReference>
<dbReference type="Pfam" id="PF04832">
    <property type="entry name" value="SOUL"/>
    <property type="match status" value="1"/>
</dbReference>
<proteinExistence type="inferred from homology"/>
<dbReference type="Proteomes" id="UP001530293">
    <property type="component" value="Unassembled WGS sequence"/>
</dbReference>
<dbReference type="InterPro" id="IPR006917">
    <property type="entry name" value="SOUL_heme-bd"/>
</dbReference>
<dbReference type="InterPro" id="IPR032710">
    <property type="entry name" value="NTF2-like_dom_sf"/>
</dbReference>
<dbReference type="Pfam" id="PF10184">
    <property type="entry name" value="DUF2358"/>
    <property type="match status" value="1"/>
</dbReference>
<dbReference type="PROSITE" id="PS51257">
    <property type="entry name" value="PROKAR_LIPOPROTEIN"/>
    <property type="match status" value="1"/>
</dbReference>
<evidence type="ECO:0000256" key="2">
    <source>
        <dbReference type="SAM" id="SignalP"/>
    </source>
</evidence>
<keyword evidence="2" id="KW-0732">Signal</keyword>
<feature type="chain" id="PRO_5044817840" evidence="2">
    <location>
        <begin position="25"/>
        <end position="439"/>
    </location>
</feature>
<dbReference type="SUPFAM" id="SSF54427">
    <property type="entry name" value="NTF2-like"/>
    <property type="match status" value="1"/>
</dbReference>
<dbReference type="Gene3D" id="3.20.80.10">
    <property type="entry name" value="Regulatory factor, effector binding domain"/>
    <property type="match status" value="1"/>
</dbReference>
<dbReference type="InterPro" id="IPR018790">
    <property type="entry name" value="DUF2358"/>
</dbReference>
<sequence>MKAILSLSISIVAALSLFLNVSAAFSTQSCRSLLGPQYQYHNVGQHVGRIFMSTTAASSLEQRQQQQQEQQLSNAITKLKRVLTQEYISFFNPMVDSWYAPDVTFDDPLTSLSGVNSYRNNVDMLAGRTLLGKILFDGASINLHSVTGGEISQDSSGNIQIDDIITRWTLRVTAKVLPWKPEAVFSGISVYKLHVGGSNGVAIIGQTDYWDSINIKEGTDATTTLPQRQYQKVDKSVAIQDFLAQLQPDGFRAAAAAPELPYILLRRGNGYELRKYPGYVGIATPYDRRDFGYGSLGAFARGMNPYAPSLMKIYNDDDAEVSREKVMMWPLQYASNGDDAAPPPPADAVEKAGEGQWKSISLSSQFGRIVAVRTFEDAAMGPVVRNADRELRMMLRRDGLVPKDGSEEFVEFAQYDAVHSMGKRRGEVWIELKEGGHPF</sequence>
<gene>
    <name evidence="3" type="ORF">ACHAWU_007553</name>
</gene>